<keyword evidence="3" id="KW-1185">Reference proteome</keyword>
<feature type="compositionally biased region" description="Basic and acidic residues" evidence="1">
    <location>
        <begin position="60"/>
        <end position="70"/>
    </location>
</feature>
<evidence type="ECO:0000313" key="3">
    <source>
        <dbReference type="Proteomes" id="UP000735302"/>
    </source>
</evidence>
<accession>A0AAV4BUH5</accession>
<comment type="caution">
    <text evidence="2">The sequence shown here is derived from an EMBL/GenBank/DDBJ whole genome shotgun (WGS) entry which is preliminary data.</text>
</comment>
<name>A0AAV4BUH5_9GAST</name>
<reference evidence="2 3" key="1">
    <citation type="journal article" date="2021" name="Elife">
        <title>Chloroplast acquisition without the gene transfer in kleptoplastic sea slugs, Plakobranchus ocellatus.</title>
        <authorList>
            <person name="Maeda T."/>
            <person name="Takahashi S."/>
            <person name="Yoshida T."/>
            <person name="Shimamura S."/>
            <person name="Takaki Y."/>
            <person name="Nagai Y."/>
            <person name="Toyoda A."/>
            <person name="Suzuki Y."/>
            <person name="Arimoto A."/>
            <person name="Ishii H."/>
            <person name="Satoh N."/>
            <person name="Nishiyama T."/>
            <person name="Hasebe M."/>
            <person name="Maruyama T."/>
            <person name="Minagawa J."/>
            <person name="Obokata J."/>
            <person name="Shigenobu S."/>
        </authorList>
    </citation>
    <scope>NUCLEOTIDE SEQUENCE [LARGE SCALE GENOMIC DNA]</scope>
</reference>
<dbReference type="EMBL" id="BLXT01005500">
    <property type="protein sequence ID" value="GFO23047.1"/>
    <property type="molecule type" value="Genomic_DNA"/>
</dbReference>
<feature type="compositionally biased region" description="Basic residues" evidence="1">
    <location>
        <begin position="106"/>
        <end position="115"/>
    </location>
</feature>
<organism evidence="2 3">
    <name type="scientific">Plakobranchus ocellatus</name>
    <dbReference type="NCBI Taxonomy" id="259542"/>
    <lineage>
        <taxon>Eukaryota</taxon>
        <taxon>Metazoa</taxon>
        <taxon>Spiralia</taxon>
        <taxon>Lophotrochozoa</taxon>
        <taxon>Mollusca</taxon>
        <taxon>Gastropoda</taxon>
        <taxon>Heterobranchia</taxon>
        <taxon>Euthyneura</taxon>
        <taxon>Panpulmonata</taxon>
        <taxon>Sacoglossa</taxon>
        <taxon>Placobranchoidea</taxon>
        <taxon>Plakobranchidae</taxon>
        <taxon>Plakobranchus</taxon>
    </lineage>
</organism>
<sequence length="178" mass="19765">MPSSFEVVLTAGRIGNQIRNWPQDQGEEMDEVGILNKGKSVGKEEDVERQAVQISSYGDVKMRGSPEKPDTGQSALLSDGDKKMIDQMSQPDHKPRLRSRFLSMSKSRRPHRRSPSKLSPCGRLLVDDFYSEPARNEELLYFFYILLSIGGSDICPGPFGRGFKPHPGALGLTEGLKA</sequence>
<dbReference type="AlphaFoldDB" id="A0AAV4BUH5"/>
<evidence type="ECO:0000256" key="1">
    <source>
        <dbReference type="SAM" id="MobiDB-lite"/>
    </source>
</evidence>
<proteinExistence type="predicted"/>
<protein>
    <submittedName>
        <fullName evidence="2">Uncharacterized protein</fullName>
    </submittedName>
</protein>
<gene>
    <name evidence="2" type="ORF">PoB_004955200</name>
</gene>
<feature type="region of interest" description="Disordered" evidence="1">
    <location>
        <begin position="38"/>
        <end position="118"/>
    </location>
</feature>
<evidence type="ECO:0000313" key="2">
    <source>
        <dbReference type="EMBL" id="GFO23047.1"/>
    </source>
</evidence>
<dbReference type="Proteomes" id="UP000735302">
    <property type="component" value="Unassembled WGS sequence"/>
</dbReference>